<proteinExistence type="predicted"/>
<keyword evidence="3" id="KW-1185">Reference proteome</keyword>
<sequence>MCGGLGTWSVSGVHSSGISPTDCSTSRGHKMESTPTACEEFLNQRPSLYRGTAQMMEVPHSSLGHEVFC</sequence>
<dbReference type="Proteomes" id="UP001497482">
    <property type="component" value="Chromosome 1"/>
</dbReference>
<gene>
    <name evidence="2" type="ORF">KC01_LOCUS2218</name>
</gene>
<name>A0AAV2J1V1_KNICA</name>
<feature type="region of interest" description="Disordered" evidence="1">
    <location>
        <begin position="1"/>
        <end position="35"/>
    </location>
</feature>
<evidence type="ECO:0000313" key="3">
    <source>
        <dbReference type="Proteomes" id="UP001497482"/>
    </source>
</evidence>
<organism evidence="2 3">
    <name type="scientific">Knipowitschia caucasica</name>
    <name type="common">Caucasian dwarf goby</name>
    <name type="synonym">Pomatoschistus caucasicus</name>
    <dbReference type="NCBI Taxonomy" id="637954"/>
    <lineage>
        <taxon>Eukaryota</taxon>
        <taxon>Metazoa</taxon>
        <taxon>Chordata</taxon>
        <taxon>Craniata</taxon>
        <taxon>Vertebrata</taxon>
        <taxon>Euteleostomi</taxon>
        <taxon>Actinopterygii</taxon>
        <taxon>Neopterygii</taxon>
        <taxon>Teleostei</taxon>
        <taxon>Neoteleostei</taxon>
        <taxon>Acanthomorphata</taxon>
        <taxon>Gobiaria</taxon>
        <taxon>Gobiiformes</taxon>
        <taxon>Gobioidei</taxon>
        <taxon>Gobiidae</taxon>
        <taxon>Gobiinae</taxon>
        <taxon>Knipowitschia</taxon>
    </lineage>
</organism>
<reference evidence="2 3" key="1">
    <citation type="submission" date="2024-04" db="EMBL/GenBank/DDBJ databases">
        <authorList>
            <person name="Waldvogel A.-M."/>
            <person name="Schoenle A."/>
        </authorList>
    </citation>
    <scope>NUCLEOTIDE SEQUENCE [LARGE SCALE GENOMIC DNA]</scope>
</reference>
<feature type="compositionally biased region" description="Polar residues" evidence="1">
    <location>
        <begin position="8"/>
        <end position="26"/>
    </location>
</feature>
<dbReference type="EMBL" id="OZ035823">
    <property type="protein sequence ID" value="CAL1569847.1"/>
    <property type="molecule type" value="Genomic_DNA"/>
</dbReference>
<protein>
    <submittedName>
        <fullName evidence="2">Uncharacterized protein</fullName>
    </submittedName>
</protein>
<accession>A0AAV2J1V1</accession>
<evidence type="ECO:0000313" key="2">
    <source>
        <dbReference type="EMBL" id="CAL1569847.1"/>
    </source>
</evidence>
<evidence type="ECO:0000256" key="1">
    <source>
        <dbReference type="SAM" id="MobiDB-lite"/>
    </source>
</evidence>
<dbReference type="AlphaFoldDB" id="A0AAV2J1V1"/>